<comment type="caution">
    <text evidence="2">The sequence shown here is derived from an EMBL/GenBank/DDBJ whole genome shotgun (WGS) entry which is preliminary data.</text>
</comment>
<evidence type="ECO:0000256" key="1">
    <source>
        <dbReference type="SAM" id="Phobius"/>
    </source>
</evidence>
<sequence length="206" mass="23368">MLIWNCFWPMYFAFTMVKFGSKETSIVRVLYLLNEIDPALVYLIGGQVLVFGMYYVLKVLDWYTGIFGSDLVEINIVAYTTTCLLLHSIFTLRIIETLKLVGKNNFGSTTNGSPTHYHSDSVLKNNTVDDLPPAIHLENKILKRVDSSDKLQMNTSPIVDSTSSSMKRSASSTAFENLIDMQYSGQGAKEVYYRPQKGYEFKIINK</sequence>
<dbReference type="EMBL" id="JADGKB010000034">
    <property type="protein sequence ID" value="KAJ3257771.1"/>
    <property type="molecule type" value="Genomic_DNA"/>
</dbReference>
<reference evidence="2" key="1">
    <citation type="submission" date="2020-05" db="EMBL/GenBank/DDBJ databases">
        <title>Phylogenomic resolution of chytrid fungi.</title>
        <authorList>
            <person name="Stajich J.E."/>
            <person name="Amses K."/>
            <person name="Simmons R."/>
            <person name="Seto K."/>
            <person name="Myers J."/>
            <person name="Bonds A."/>
            <person name="Quandt C.A."/>
            <person name="Barry K."/>
            <person name="Liu P."/>
            <person name="Grigoriev I."/>
            <person name="Longcore J.E."/>
            <person name="James T.Y."/>
        </authorList>
    </citation>
    <scope>NUCLEOTIDE SEQUENCE</scope>
    <source>
        <strain evidence="2">PLAUS21</strain>
    </source>
</reference>
<evidence type="ECO:0000313" key="3">
    <source>
        <dbReference type="Proteomes" id="UP001210925"/>
    </source>
</evidence>
<feature type="transmembrane region" description="Helical" evidence="1">
    <location>
        <begin position="39"/>
        <end position="56"/>
    </location>
</feature>
<keyword evidence="1" id="KW-0472">Membrane</keyword>
<accession>A0AAD5UGU9</accession>
<name>A0AAD5UGU9_9FUNG</name>
<feature type="transmembrane region" description="Helical" evidence="1">
    <location>
        <begin position="76"/>
        <end position="95"/>
    </location>
</feature>
<dbReference type="AlphaFoldDB" id="A0AAD5UGU9"/>
<keyword evidence="1" id="KW-0812">Transmembrane</keyword>
<evidence type="ECO:0000313" key="2">
    <source>
        <dbReference type="EMBL" id="KAJ3257771.1"/>
    </source>
</evidence>
<organism evidence="2 3">
    <name type="scientific">Boothiomyces macroporosus</name>
    <dbReference type="NCBI Taxonomy" id="261099"/>
    <lineage>
        <taxon>Eukaryota</taxon>
        <taxon>Fungi</taxon>
        <taxon>Fungi incertae sedis</taxon>
        <taxon>Chytridiomycota</taxon>
        <taxon>Chytridiomycota incertae sedis</taxon>
        <taxon>Chytridiomycetes</taxon>
        <taxon>Rhizophydiales</taxon>
        <taxon>Terramycetaceae</taxon>
        <taxon>Boothiomyces</taxon>
    </lineage>
</organism>
<gene>
    <name evidence="2" type="ORF">HK103_004239</name>
</gene>
<proteinExistence type="predicted"/>
<keyword evidence="1" id="KW-1133">Transmembrane helix</keyword>
<protein>
    <submittedName>
        <fullName evidence="2">Uncharacterized protein</fullName>
    </submittedName>
</protein>
<keyword evidence="3" id="KW-1185">Reference proteome</keyword>
<dbReference type="Proteomes" id="UP001210925">
    <property type="component" value="Unassembled WGS sequence"/>
</dbReference>